<evidence type="ECO:0000256" key="1">
    <source>
        <dbReference type="SAM" id="Phobius"/>
    </source>
</evidence>
<reference evidence="3 4" key="1">
    <citation type="submission" date="2023-07" db="EMBL/GenBank/DDBJ databases">
        <authorList>
            <person name="Peeters C."/>
        </authorList>
    </citation>
    <scope>NUCLEOTIDE SEQUENCE [LARGE SCALE GENOMIC DNA]</scope>
    <source>
        <strain evidence="3 4">R-16034</strain>
    </source>
</reference>
<dbReference type="InterPro" id="IPR025588">
    <property type="entry name" value="YcxB-like_C"/>
</dbReference>
<evidence type="ECO:0000259" key="2">
    <source>
        <dbReference type="Pfam" id="PF14317"/>
    </source>
</evidence>
<proteinExistence type="predicted"/>
<organism evidence="3 4">
    <name type="scientific">Ralstonia edaphi</name>
    <dbReference type="NCBI Taxonomy" id="3058599"/>
    <lineage>
        <taxon>Bacteria</taxon>
        <taxon>Pseudomonadati</taxon>
        <taxon>Pseudomonadota</taxon>
        <taxon>Betaproteobacteria</taxon>
        <taxon>Burkholderiales</taxon>
        <taxon>Burkholderiaceae</taxon>
        <taxon>Ralstonia</taxon>
    </lineage>
</organism>
<keyword evidence="1" id="KW-0812">Transmembrane</keyword>
<dbReference type="Pfam" id="PF14317">
    <property type="entry name" value="YcxB"/>
    <property type="match status" value="1"/>
</dbReference>
<evidence type="ECO:0000313" key="3">
    <source>
        <dbReference type="EMBL" id="CAJ0737927.1"/>
    </source>
</evidence>
<dbReference type="AlphaFoldDB" id="A0AB72WXS6"/>
<evidence type="ECO:0000313" key="4">
    <source>
        <dbReference type="Proteomes" id="UP001189225"/>
    </source>
</evidence>
<feature type="transmembrane region" description="Helical" evidence="1">
    <location>
        <begin position="27"/>
        <end position="44"/>
    </location>
</feature>
<comment type="caution">
    <text evidence="3">The sequence shown here is derived from an EMBL/GenBank/DDBJ whole genome shotgun (WGS) entry which is preliminary data.</text>
</comment>
<dbReference type="EMBL" id="CATWHI010000001">
    <property type="protein sequence ID" value="CAJ0737927.1"/>
    <property type="molecule type" value="Genomic_DNA"/>
</dbReference>
<name>A0AB72WXS6_9RALS</name>
<dbReference type="Proteomes" id="UP001189225">
    <property type="component" value="Unassembled WGS sequence"/>
</dbReference>
<keyword evidence="4" id="KW-1185">Reference proteome</keyword>
<keyword evidence="1" id="KW-0472">Membrane</keyword>
<gene>
    <name evidence="3" type="ORF">R16034_00898</name>
</gene>
<keyword evidence="1" id="KW-1133">Transmembrane helix</keyword>
<feature type="domain" description="YcxB-like C-terminal" evidence="2">
    <location>
        <begin position="95"/>
        <end position="153"/>
    </location>
</feature>
<accession>A0AB72WXS6</accession>
<protein>
    <recommendedName>
        <fullName evidence="2">YcxB-like C-terminal domain-containing protein</fullName>
    </recommendedName>
</protein>
<feature type="transmembrane region" description="Helical" evidence="1">
    <location>
        <begin position="50"/>
        <end position="71"/>
    </location>
</feature>
<sequence length="160" mass="18161">MAIRFQTTEQDMVAAYRLHYTTSRKKAAWVFGAFVLGLVGYLTTENTYAAALAGGAAGLGLAHVAILYLVVPNRARHLYRQQKNLHTEHQVSWDDQCVYIRSESYNENLRWADLVKAKENDALVLLYRSDYNLSMIPKRSFSGAEAYAEFRGHLVPRFLG</sequence>
<dbReference type="RefSeq" id="WP_316898847.1">
    <property type="nucleotide sequence ID" value="NZ_CATWHI010000001.1"/>
</dbReference>